<sequence length="66" mass="7560">MILIHRPPPGCARVPRRVTFAHYVNDESHFLSLPPPGHHRLQPTLPPDAHSLYSNGPKLFQETEER</sequence>
<name>A0A5B7DWZ9_PORTR</name>
<dbReference type="AlphaFoldDB" id="A0A5B7DWZ9"/>
<organism evidence="2 3">
    <name type="scientific">Portunus trituberculatus</name>
    <name type="common">Swimming crab</name>
    <name type="synonym">Neptunus trituberculatus</name>
    <dbReference type="NCBI Taxonomy" id="210409"/>
    <lineage>
        <taxon>Eukaryota</taxon>
        <taxon>Metazoa</taxon>
        <taxon>Ecdysozoa</taxon>
        <taxon>Arthropoda</taxon>
        <taxon>Crustacea</taxon>
        <taxon>Multicrustacea</taxon>
        <taxon>Malacostraca</taxon>
        <taxon>Eumalacostraca</taxon>
        <taxon>Eucarida</taxon>
        <taxon>Decapoda</taxon>
        <taxon>Pleocyemata</taxon>
        <taxon>Brachyura</taxon>
        <taxon>Eubrachyura</taxon>
        <taxon>Portunoidea</taxon>
        <taxon>Portunidae</taxon>
        <taxon>Portuninae</taxon>
        <taxon>Portunus</taxon>
    </lineage>
</organism>
<keyword evidence="3" id="KW-1185">Reference proteome</keyword>
<protein>
    <submittedName>
        <fullName evidence="2">Uncharacterized protein</fullName>
    </submittedName>
</protein>
<dbReference type="Proteomes" id="UP000324222">
    <property type="component" value="Unassembled WGS sequence"/>
</dbReference>
<proteinExistence type="predicted"/>
<comment type="caution">
    <text evidence="2">The sequence shown here is derived from an EMBL/GenBank/DDBJ whole genome shotgun (WGS) entry which is preliminary data.</text>
</comment>
<reference evidence="2 3" key="1">
    <citation type="submission" date="2019-05" db="EMBL/GenBank/DDBJ databases">
        <title>Another draft genome of Portunus trituberculatus and its Hox gene families provides insights of decapod evolution.</title>
        <authorList>
            <person name="Jeong J.-H."/>
            <person name="Song I."/>
            <person name="Kim S."/>
            <person name="Choi T."/>
            <person name="Kim D."/>
            <person name="Ryu S."/>
            <person name="Kim W."/>
        </authorList>
    </citation>
    <scope>NUCLEOTIDE SEQUENCE [LARGE SCALE GENOMIC DNA]</scope>
    <source>
        <tissue evidence="2">Muscle</tissue>
    </source>
</reference>
<evidence type="ECO:0000256" key="1">
    <source>
        <dbReference type="SAM" id="MobiDB-lite"/>
    </source>
</evidence>
<accession>A0A5B7DWZ9</accession>
<dbReference type="EMBL" id="VSRR010001552">
    <property type="protein sequence ID" value="MPC26080.1"/>
    <property type="molecule type" value="Genomic_DNA"/>
</dbReference>
<evidence type="ECO:0000313" key="2">
    <source>
        <dbReference type="EMBL" id="MPC26080.1"/>
    </source>
</evidence>
<feature type="region of interest" description="Disordered" evidence="1">
    <location>
        <begin position="33"/>
        <end position="66"/>
    </location>
</feature>
<evidence type="ECO:0000313" key="3">
    <source>
        <dbReference type="Proteomes" id="UP000324222"/>
    </source>
</evidence>
<gene>
    <name evidence="2" type="ORF">E2C01_019211</name>
</gene>